<accession>G0N719</accession>
<dbReference type="InterPro" id="IPR009564">
    <property type="entry name" value="DUF1179"/>
</dbReference>
<dbReference type="OMA" id="KKFETDG"/>
<dbReference type="AlphaFoldDB" id="G0N719"/>
<protein>
    <submittedName>
        <fullName evidence="2">Uncharacterized protein</fullName>
    </submittedName>
</protein>
<dbReference type="EMBL" id="GL379846">
    <property type="protein sequence ID" value="EGT54496.1"/>
    <property type="molecule type" value="Genomic_DNA"/>
</dbReference>
<dbReference type="Pfam" id="PF06678">
    <property type="entry name" value="DUF1179"/>
    <property type="match status" value="1"/>
</dbReference>
<feature type="region of interest" description="Disordered" evidence="1">
    <location>
        <begin position="37"/>
        <end position="112"/>
    </location>
</feature>
<dbReference type="Proteomes" id="UP000008068">
    <property type="component" value="Unassembled WGS sequence"/>
</dbReference>
<organism evidence="3">
    <name type="scientific">Caenorhabditis brenneri</name>
    <name type="common">Nematode worm</name>
    <dbReference type="NCBI Taxonomy" id="135651"/>
    <lineage>
        <taxon>Eukaryota</taxon>
        <taxon>Metazoa</taxon>
        <taxon>Ecdysozoa</taxon>
        <taxon>Nematoda</taxon>
        <taxon>Chromadorea</taxon>
        <taxon>Rhabditida</taxon>
        <taxon>Rhabditina</taxon>
        <taxon>Rhabditomorpha</taxon>
        <taxon>Rhabditoidea</taxon>
        <taxon>Rhabditidae</taxon>
        <taxon>Peloderinae</taxon>
        <taxon>Caenorhabditis</taxon>
    </lineage>
</organism>
<dbReference type="InParanoid" id="G0N719"/>
<dbReference type="HOGENOM" id="CLU_2225579_0_0_1"/>
<dbReference type="OrthoDB" id="5868225at2759"/>
<keyword evidence="3" id="KW-1185">Reference proteome</keyword>
<evidence type="ECO:0000313" key="3">
    <source>
        <dbReference type="Proteomes" id="UP000008068"/>
    </source>
</evidence>
<dbReference type="FunCoup" id="G0N719">
    <property type="interactions" value="1141"/>
</dbReference>
<evidence type="ECO:0000256" key="1">
    <source>
        <dbReference type="SAM" id="MobiDB-lite"/>
    </source>
</evidence>
<proteinExistence type="predicted"/>
<gene>
    <name evidence="2" type="ORF">CAEBREN_08771</name>
</gene>
<name>G0N719_CAEBE</name>
<dbReference type="eggNOG" id="ENOG502TIU6">
    <property type="taxonomic scope" value="Eukaryota"/>
</dbReference>
<sequence>MLYPELCINYTVFFLGLPLILLLPIVHCSSKKKFETDGRAELVPKNYGSHMREKSSSKQAPPTAQTPPSRTPVEKTGTMEEDTLANVKTLPLDKSEAPTENDEKDKKKKKKK</sequence>
<feature type="compositionally biased region" description="Basic and acidic residues" evidence="1">
    <location>
        <begin position="91"/>
        <end position="105"/>
    </location>
</feature>
<feature type="compositionally biased region" description="Polar residues" evidence="1">
    <location>
        <begin position="57"/>
        <end position="68"/>
    </location>
</feature>
<evidence type="ECO:0000313" key="2">
    <source>
        <dbReference type="EMBL" id="EGT54496.1"/>
    </source>
</evidence>
<reference evidence="3" key="1">
    <citation type="submission" date="2011-07" db="EMBL/GenBank/DDBJ databases">
        <authorList>
            <consortium name="Caenorhabditis brenneri Sequencing and Analysis Consortium"/>
            <person name="Wilson R.K."/>
        </authorList>
    </citation>
    <scope>NUCLEOTIDE SEQUENCE [LARGE SCALE GENOMIC DNA]</scope>
    <source>
        <strain evidence="3">PB2801</strain>
    </source>
</reference>